<dbReference type="RefSeq" id="WP_095043344.1">
    <property type="nucleotide sequence ID" value="NZ_LN890655.1"/>
</dbReference>
<proteinExistence type="predicted"/>
<gene>
    <name evidence="2" type="ORF">CFX0092_A2049</name>
</gene>
<dbReference type="KEGG" id="pbf:CFX0092_A2049"/>
<evidence type="ECO:0000259" key="1">
    <source>
        <dbReference type="Pfam" id="PF01936"/>
    </source>
</evidence>
<feature type="domain" description="NYN" evidence="1">
    <location>
        <begin position="5"/>
        <end position="150"/>
    </location>
</feature>
<dbReference type="InterPro" id="IPR021139">
    <property type="entry name" value="NYN"/>
</dbReference>
<dbReference type="PANTHER" id="PTHR35811">
    <property type="entry name" value="SLR1870 PROTEIN"/>
    <property type="match status" value="1"/>
</dbReference>
<name>A0A170PGU0_9CHLR</name>
<dbReference type="PANTHER" id="PTHR35811:SF1">
    <property type="entry name" value="HTH OST-TYPE DOMAIN-CONTAINING PROTEIN"/>
    <property type="match status" value="1"/>
</dbReference>
<evidence type="ECO:0000313" key="2">
    <source>
        <dbReference type="EMBL" id="CUS03927.2"/>
    </source>
</evidence>
<dbReference type="EMBL" id="LN890655">
    <property type="protein sequence ID" value="CUS03927.2"/>
    <property type="molecule type" value="Genomic_DNA"/>
</dbReference>
<reference evidence="2" key="1">
    <citation type="submission" date="2016-01" db="EMBL/GenBank/DDBJ databases">
        <authorList>
            <person name="Mcilroy J.S."/>
            <person name="Karst M S."/>
            <person name="Albertsen M."/>
        </authorList>
    </citation>
    <scope>NUCLEOTIDE SEQUENCE</scope>
    <source>
        <strain evidence="2">Cfx-K</strain>
    </source>
</reference>
<keyword evidence="3" id="KW-1185">Reference proteome</keyword>
<dbReference type="Gene3D" id="3.40.50.1010">
    <property type="entry name" value="5'-nuclease"/>
    <property type="match status" value="1"/>
</dbReference>
<organism evidence="2 3">
    <name type="scientific">Candidatus Promineifilum breve</name>
    <dbReference type="NCBI Taxonomy" id="1806508"/>
    <lineage>
        <taxon>Bacteria</taxon>
        <taxon>Bacillati</taxon>
        <taxon>Chloroflexota</taxon>
        <taxon>Ardenticatenia</taxon>
        <taxon>Candidatus Promineifilales</taxon>
        <taxon>Candidatus Promineifilaceae</taxon>
        <taxon>Candidatus Promineifilum</taxon>
    </lineage>
</organism>
<dbReference type="OrthoDB" id="2379772at2"/>
<sequence length="400" mass="44761">MANDIAIFLDLDNLVIGARDANLNFDVNLIIDRVKQSTGGRVVLRRAYSGNLRQDQKLMKELATSGFTMQSAVPLNNFGKNLIDMYMVVDTMDTLVDGQEYSTYVLVTGDRDFVPLIHALRRRGKHVIGVGLKHTTSENLMGLCDEYIYYEDMLPAPPLTESEAEALLGKAVDSLLAGDERVRASVVKERMIELSGGQFGRLQYSDTTFSKFLSRHLNRIALEKDGTTTYVRRAAGQNAPAELHRRYRSALKKQKLRVIPPRLRLVLLKELIEIMQVEENLEWRDLIDRLAALHPGEEDGEASRNLINALIVLARRAGVVRTLKGKTLATAPVLLAIDGPKIYQEAVIRCDMAYLEAIRALSEPFDLNEAALALYDRTDYAPYLKQLVGRLDAARFNGAA</sequence>
<accession>A0A170PGU0</accession>
<dbReference type="Proteomes" id="UP000215027">
    <property type="component" value="Chromosome I"/>
</dbReference>
<dbReference type="AlphaFoldDB" id="A0A170PGU0"/>
<dbReference type="Pfam" id="PF01936">
    <property type="entry name" value="NYN"/>
    <property type="match status" value="1"/>
</dbReference>
<dbReference type="GO" id="GO:0004540">
    <property type="term" value="F:RNA nuclease activity"/>
    <property type="evidence" value="ECO:0007669"/>
    <property type="project" value="InterPro"/>
</dbReference>
<evidence type="ECO:0000313" key="3">
    <source>
        <dbReference type="Proteomes" id="UP000215027"/>
    </source>
</evidence>
<protein>
    <recommendedName>
        <fullName evidence="1">NYN domain-containing protein</fullName>
    </recommendedName>
</protein>
<dbReference type="CDD" id="cd11297">
    <property type="entry name" value="PIN_LabA-like_N_1"/>
    <property type="match status" value="1"/>
</dbReference>